<sequence length="412" mass="45669">MADAAVQREKSAFGTEISANDPKLPDSKGKGKKRAPAKTGQKSSDGVAIPESPRSVPSTSRDQGTSRPVASTSNAASTSSPRAHAATSSHDQMSEIVKMLNVIQQNQNKQDEKIDNMNKRVDEVYNSLDDFYEYDDSVQGYDDTCTNADDSSDVPAAKQPRIDENRNVCDVTEAGTSNKFADAGKKLQVKEVIDEDVDSHLAKLINDWFHEGMEEDSYNDVTKKLTRPNNVSALKVVKTNQMVWDFLSPNSRTNDKKLQNVQQALIKGATGLTKLADVIGKSDNEEMSELLTPALESLAMFGHANRLICMFRREAMKPDMKGEYSHLCSHNLKFTDYLFGDDVPKTVKDISDCSKISNRVGIKNSFRGRPSYRGRGRGRFPRSGRGALQQSSSTYGAKNWHKRSWTQTKPSK</sequence>
<feature type="compositionally biased region" description="Low complexity" evidence="1">
    <location>
        <begin position="70"/>
        <end position="80"/>
    </location>
</feature>
<dbReference type="PANTHER" id="PTHR34239">
    <property type="entry name" value="APPLE DOMAIN-CONTAINING PROTEIN"/>
    <property type="match status" value="1"/>
</dbReference>
<feature type="compositionally biased region" description="Basic and acidic residues" evidence="1">
    <location>
        <begin position="1"/>
        <end position="11"/>
    </location>
</feature>
<comment type="caution">
    <text evidence="3">The sequence shown here is derived from an EMBL/GenBank/DDBJ whole genome shotgun (WGS) entry which is preliminary data.</text>
</comment>
<accession>A0AA88XZG6</accession>
<evidence type="ECO:0000313" key="2">
    <source>
        <dbReference type="EMBL" id="KAK3088297.1"/>
    </source>
</evidence>
<organism evidence="3 4">
    <name type="scientific">Pinctada imbricata</name>
    <name type="common">Atlantic pearl-oyster</name>
    <name type="synonym">Pinctada martensii</name>
    <dbReference type="NCBI Taxonomy" id="66713"/>
    <lineage>
        <taxon>Eukaryota</taxon>
        <taxon>Metazoa</taxon>
        <taxon>Spiralia</taxon>
        <taxon>Lophotrochozoa</taxon>
        <taxon>Mollusca</taxon>
        <taxon>Bivalvia</taxon>
        <taxon>Autobranchia</taxon>
        <taxon>Pteriomorphia</taxon>
        <taxon>Pterioida</taxon>
        <taxon>Pterioidea</taxon>
        <taxon>Pteriidae</taxon>
        <taxon>Pinctada</taxon>
    </lineage>
</organism>
<keyword evidence="4" id="KW-1185">Reference proteome</keyword>
<dbReference type="EMBL" id="VSWD01000011">
    <property type="protein sequence ID" value="KAK3088297.1"/>
    <property type="molecule type" value="Genomic_DNA"/>
</dbReference>
<dbReference type="EMBL" id="VSWD01000010">
    <property type="protein sequence ID" value="KAK3091101.1"/>
    <property type="molecule type" value="Genomic_DNA"/>
</dbReference>
<evidence type="ECO:0000313" key="4">
    <source>
        <dbReference type="Proteomes" id="UP001186944"/>
    </source>
</evidence>
<evidence type="ECO:0000313" key="3">
    <source>
        <dbReference type="EMBL" id="KAK3091101.1"/>
    </source>
</evidence>
<gene>
    <name evidence="3" type="ORF">FSP39_017113</name>
    <name evidence="2" type="ORF">FSP39_017210</name>
</gene>
<proteinExistence type="predicted"/>
<feature type="region of interest" description="Disordered" evidence="1">
    <location>
        <begin position="366"/>
        <end position="412"/>
    </location>
</feature>
<feature type="region of interest" description="Disordered" evidence="1">
    <location>
        <begin position="1"/>
        <end position="91"/>
    </location>
</feature>
<dbReference type="PANTHER" id="PTHR34239:SF2">
    <property type="entry name" value="TRANSPOSABLE ELEMENT P TRANSPOSASE_THAP9 CONSERVED DOMAIN-CONTAINING PROTEIN"/>
    <property type="match status" value="1"/>
</dbReference>
<name>A0AA88XZG6_PINIB</name>
<dbReference type="AlphaFoldDB" id="A0AA88XZG6"/>
<feature type="compositionally biased region" description="Polar residues" evidence="1">
    <location>
        <begin position="55"/>
        <end position="69"/>
    </location>
</feature>
<evidence type="ECO:0000256" key="1">
    <source>
        <dbReference type="SAM" id="MobiDB-lite"/>
    </source>
</evidence>
<dbReference type="Proteomes" id="UP001186944">
    <property type="component" value="Unassembled WGS sequence"/>
</dbReference>
<protein>
    <submittedName>
        <fullName evidence="3">Uncharacterized protein</fullName>
    </submittedName>
</protein>
<reference evidence="3" key="1">
    <citation type="submission" date="2019-08" db="EMBL/GenBank/DDBJ databases">
        <title>The improved chromosome-level genome for the pearl oyster Pinctada fucata martensii using PacBio sequencing and Hi-C.</title>
        <authorList>
            <person name="Zheng Z."/>
        </authorList>
    </citation>
    <scope>NUCLEOTIDE SEQUENCE</scope>
    <source>
        <strain evidence="3">ZZ-2019</strain>
        <tissue evidence="3">Adductor muscle</tissue>
    </source>
</reference>
<feature type="compositionally biased region" description="Basic residues" evidence="1">
    <location>
        <begin position="370"/>
        <end position="382"/>
    </location>
</feature>